<feature type="transmembrane region" description="Helical" evidence="11">
    <location>
        <begin position="169"/>
        <end position="188"/>
    </location>
</feature>
<keyword evidence="7 14" id="KW-0418">Kinase</keyword>
<feature type="domain" description="HAMP" evidence="13">
    <location>
        <begin position="190"/>
        <end position="243"/>
    </location>
</feature>
<dbReference type="RefSeq" id="WP_173559475.1">
    <property type="nucleotide sequence ID" value="NZ_JAPIUZ010000001.1"/>
</dbReference>
<proteinExistence type="predicted"/>
<evidence type="ECO:0000256" key="9">
    <source>
        <dbReference type="ARBA" id="ARBA00023012"/>
    </source>
</evidence>
<evidence type="ECO:0000256" key="2">
    <source>
        <dbReference type="ARBA" id="ARBA00004370"/>
    </source>
</evidence>
<dbReference type="PROSITE" id="PS50109">
    <property type="entry name" value="HIS_KIN"/>
    <property type="match status" value="1"/>
</dbReference>
<dbReference type="InterPro" id="IPR036890">
    <property type="entry name" value="HATPase_C_sf"/>
</dbReference>
<dbReference type="Gene3D" id="3.30.565.10">
    <property type="entry name" value="Histidine kinase-like ATPase, C-terminal domain"/>
    <property type="match status" value="1"/>
</dbReference>
<dbReference type="PRINTS" id="PR00344">
    <property type="entry name" value="BCTRLSENSOR"/>
</dbReference>
<evidence type="ECO:0000259" key="13">
    <source>
        <dbReference type="PROSITE" id="PS50885"/>
    </source>
</evidence>
<dbReference type="Pfam" id="PF00672">
    <property type="entry name" value="HAMP"/>
    <property type="match status" value="1"/>
</dbReference>
<dbReference type="InterPro" id="IPR036097">
    <property type="entry name" value="HisK_dim/P_sf"/>
</dbReference>
<dbReference type="CDD" id="cd00082">
    <property type="entry name" value="HisKA"/>
    <property type="match status" value="1"/>
</dbReference>
<dbReference type="PROSITE" id="PS50885">
    <property type="entry name" value="HAMP"/>
    <property type="match status" value="1"/>
</dbReference>
<evidence type="ECO:0000259" key="12">
    <source>
        <dbReference type="PROSITE" id="PS50109"/>
    </source>
</evidence>
<evidence type="ECO:0000256" key="5">
    <source>
        <dbReference type="ARBA" id="ARBA00022679"/>
    </source>
</evidence>
<keyword evidence="6 11" id="KW-0812">Transmembrane</keyword>
<evidence type="ECO:0000313" key="15">
    <source>
        <dbReference type="Proteomes" id="UP001301152"/>
    </source>
</evidence>
<dbReference type="SMART" id="SM00388">
    <property type="entry name" value="HisKA"/>
    <property type="match status" value="1"/>
</dbReference>
<keyword evidence="10 11" id="KW-0472">Membrane</keyword>
<dbReference type="CDD" id="cd00075">
    <property type="entry name" value="HATPase"/>
    <property type="match status" value="1"/>
</dbReference>
<dbReference type="InterPro" id="IPR003660">
    <property type="entry name" value="HAMP_dom"/>
</dbReference>
<dbReference type="InterPro" id="IPR005467">
    <property type="entry name" value="His_kinase_dom"/>
</dbReference>
<dbReference type="Gene3D" id="6.10.340.10">
    <property type="match status" value="1"/>
</dbReference>
<evidence type="ECO:0000256" key="1">
    <source>
        <dbReference type="ARBA" id="ARBA00000085"/>
    </source>
</evidence>
<dbReference type="SMART" id="SM00304">
    <property type="entry name" value="HAMP"/>
    <property type="match status" value="1"/>
</dbReference>
<keyword evidence="5" id="KW-0808">Transferase</keyword>
<keyword evidence="8 11" id="KW-1133">Transmembrane helix</keyword>
<dbReference type="SUPFAM" id="SSF55874">
    <property type="entry name" value="ATPase domain of HSP90 chaperone/DNA topoisomerase II/histidine kinase"/>
    <property type="match status" value="1"/>
</dbReference>
<name>A0ABT3QBY8_9PROT</name>
<evidence type="ECO:0000256" key="11">
    <source>
        <dbReference type="SAM" id="Phobius"/>
    </source>
</evidence>
<dbReference type="SMART" id="SM00387">
    <property type="entry name" value="HATPase_c"/>
    <property type="match status" value="1"/>
</dbReference>
<keyword evidence="4" id="KW-0597">Phosphoprotein</keyword>
<dbReference type="InterPro" id="IPR050428">
    <property type="entry name" value="TCS_sensor_his_kinase"/>
</dbReference>
<dbReference type="PANTHER" id="PTHR45436">
    <property type="entry name" value="SENSOR HISTIDINE KINASE YKOH"/>
    <property type="match status" value="1"/>
</dbReference>
<dbReference type="SUPFAM" id="SSF47384">
    <property type="entry name" value="Homodimeric domain of signal transducing histidine kinase"/>
    <property type="match status" value="1"/>
</dbReference>
<comment type="subcellular location">
    <subcellularLocation>
        <location evidence="2">Membrane</location>
    </subcellularLocation>
</comment>
<evidence type="ECO:0000256" key="8">
    <source>
        <dbReference type="ARBA" id="ARBA00022989"/>
    </source>
</evidence>
<evidence type="ECO:0000256" key="4">
    <source>
        <dbReference type="ARBA" id="ARBA00022553"/>
    </source>
</evidence>
<feature type="domain" description="Histidine kinase" evidence="12">
    <location>
        <begin position="251"/>
        <end position="473"/>
    </location>
</feature>
<evidence type="ECO:0000256" key="3">
    <source>
        <dbReference type="ARBA" id="ARBA00012438"/>
    </source>
</evidence>
<comment type="catalytic activity">
    <reaction evidence="1">
        <text>ATP + protein L-histidine = ADP + protein N-phospho-L-histidine.</text>
        <dbReference type="EC" id="2.7.13.3"/>
    </reaction>
</comment>
<evidence type="ECO:0000256" key="10">
    <source>
        <dbReference type="ARBA" id="ARBA00023136"/>
    </source>
</evidence>
<dbReference type="InterPro" id="IPR003661">
    <property type="entry name" value="HisK_dim/P_dom"/>
</dbReference>
<keyword evidence="15" id="KW-1185">Reference proteome</keyword>
<feature type="transmembrane region" description="Helical" evidence="11">
    <location>
        <begin position="20"/>
        <end position="45"/>
    </location>
</feature>
<dbReference type="GO" id="GO:0016301">
    <property type="term" value="F:kinase activity"/>
    <property type="evidence" value="ECO:0007669"/>
    <property type="project" value="UniProtKB-KW"/>
</dbReference>
<dbReference type="EC" id="2.7.13.3" evidence="3"/>
<comment type="caution">
    <text evidence="14">The sequence shown here is derived from an EMBL/GenBank/DDBJ whole genome shotgun (WGS) entry which is preliminary data.</text>
</comment>
<reference evidence="14 15" key="1">
    <citation type="submission" date="2022-11" db="EMBL/GenBank/DDBJ databases">
        <title>Genome sequencing of Acetobacter type strain.</title>
        <authorList>
            <person name="Heo J."/>
            <person name="Lee D."/>
            <person name="Han B.-H."/>
            <person name="Hong S.-B."/>
            <person name="Kwon S.-W."/>
        </authorList>
    </citation>
    <scope>NUCLEOTIDE SEQUENCE [LARGE SCALE GENOMIC DNA]</scope>
    <source>
        <strain evidence="14 15">KACC 21253</strain>
    </source>
</reference>
<dbReference type="Gene3D" id="1.10.287.130">
    <property type="match status" value="1"/>
</dbReference>
<evidence type="ECO:0000256" key="6">
    <source>
        <dbReference type="ARBA" id="ARBA00022692"/>
    </source>
</evidence>
<sequence>MKVFSFRRLTALTRIKLRSVSLRFGLAYAVLFIGSAMLFLSFIWWGTVGLIERQTEQSITSDAHLIFNALQLHKDTSLNTLINERLEQDIDDNALYLLVNKNGKRITGNLIEWPSVIKTTHSWYTILVKRVDIDNVAKVRAYDMPGGERLLIGRDMRGLTELSHMLTKVLLWVCVMIALLAFSGGLLTRRLLRRIISSISRTTSAITQGDMTRRLPVHGQDKELDAVSATVNEMLDRIARLMDGVKQVSNSIAHDLRTPLTRARNQLEEAVIHATNEDELRAVINQTIRGLDHLTNICSALLRIAQIEAGARRSAFTQFDFVAILHDIIEFYEPVAEEENLKLTHSFPETLMFFGDRTMFQQAVVNLVDNAIKFSPAGGVITLSLKVISPQPDQKSSHPQMELIVEDQGTGMTEADMARATERFFRADQARNTPGSGLGLSLVQAIVQLHGGTISLSSTNPGLRVVITAPLSLA</sequence>
<dbReference type="InterPro" id="IPR004358">
    <property type="entry name" value="Sig_transdc_His_kin-like_C"/>
</dbReference>
<dbReference type="SUPFAM" id="SSF158472">
    <property type="entry name" value="HAMP domain-like"/>
    <property type="match status" value="1"/>
</dbReference>
<dbReference type="EMBL" id="JAPIUZ010000001">
    <property type="protein sequence ID" value="MCX2562754.1"/>
    <property type="molecule type" value="Genomic_DNA"/>
</dbReference>
<dbReference type="PANTHER" id="PTHR45436:SF8">
    <property type="entry name" value="HISTIDINE KINASE"/>
    <property type="match status" value="1"/>
</dbReference>
<dbReference type="Pfam" id="PF00512">
    <property type="entry name" value="HisKA"/>
    <property type="match status" value="1"/>
</dbReference>
<accession>A0ABT3QBY8</accession>
<dbReference type="CDD" id="cd06225">
    <property type="entry name" value="HAMP"/>
    <property type="match status" value="1"/>
</dbReference>
<dbReference type="Pfam" id="PF02518">
    <property type="entry name" value="HATPase_c"/>
    <property type="match status" value="1"/>
</dbReference>
<gene>
    <name evidence="14" type="ORF">OQ497_02055</name>
</gene>
<evidence type="ECO:0000256" key="7">
    <source>
        <dbReference type="ARBA" id="ARBA00022777"/>
    </source>
</evidence>
<protein>
    <recommendedName>
        <fullName evidence="3">histidine kinase</fullName>
        <ecNumber evidence="3">2.7.13.3</ecNumber>
    </recommendedName>
</protein>
<dbReference type="InterPro" id="IPR003594">
    <property type="entry name" value="HATPase_dom"/>
</dbReference>
<organism evidence="14 15">
    <name type="scientific">Acetobacter thailandicus</name>
    <dbReference type="NCBI Taxonomy" id="1502842"/>
    <lineage>
        <taxon>Bacteria</taxon>
        <taxon>Pseudomonadati</taxon>
        <taxon>Pseudomonadota</taxon>
        <taxon>Alphaproteobacteria</taxon>
        <taxon>Acetobacterales</taxon>
        <taxon>Acetobacteraceae</taxon>
        <taxon>Acetobacter</taxon>
    </lineage>
</organism>
<keyword evidence="9" id="KW-0902">Two-component regulatory system</keyword>
<dbReference type="Proteomes" id="UP001301152">
    <property type="component" value="Unassembled WGS sequence"/>
</dbReference>
<evidence type="ECO:0000313" key="14">
    <source>
        <dbReference type="EMBL" id="MCX2562754.1"/>
    </source>
</evidence>